<dbReference type="EMBL" id="BSUO01000001">
    <property type="protein sequence ID" value="GMA41039.1"/>
    <property type="molecule type" value="Genomic_DNA"/>
</dbReference>
<dbReference type="Proteomes" id="UP001157126">
    <property type="component" value="Unassembled WGS sequence"/>
</dbReference>
<keyword evidence="4" id="KW-1185">Reference proteome</keyword>
<evidence type="ECO:0000313" key="4">
    <source>
        <dbReference type="Proteomes" id="UP001157126"/>
    </source>
</evidence>
<proteinExistence type="predicted"/>
<feature type="region of interest" description="Disordered" evidence="1">
    <location>
        <begin position="1"/>
        <end position="28"/>
    </location>
</feature>
<comment type="caution">
    <text evidence="3">The sequence shown here is derived from an EMBL/GenBank/DDBJ whole genome shotgun (WGS) entry which is preliminary data.</text>
</comment>
<organism evidence="3 4">
    <name type="scientific">Mobilicoccus caccae</name>
    <dbReference type="NCBI Taxonomy" id="1859295"/>
    <lineage>
        <taxon>Bacteria</taxon>
        <taxon>Bacillati</taxon>
        <taxon>Actinomycetota</taxon>
        <taxon>Actinomycetes</taxon>
        <taxon>Micrococcales</taxon>
        <taxon>Dermatophilaceae</taxon>
        <taxon>Mobilicoccus</taxon>
    </lineage>
</organism>
<accession>A0ABQ6IWG4</accession>
<evidence type="ECO:0000256" key="1">
    <source>
        <dbReference type="SAM" id="MobiDB-lite"/>
    </source>
</evidence>
<protein>
    <submittedName>
        <fullName evidence="3">Uncharacterized protein</fullName>
    </submittedName>
</protein>
<sequence length="126" mass="13674">MSRKSRPPKGGGARGKKGRKGKKGSSTTYEEVIVEESGGLPFGLVVLIALVMTLPTLTAFFDGSLEFRPTVVRLLAALLVSWLLCQLVYSVVKSFGADEEETVRTTETTEDLGYGEDPYGQDRRAS</sequence>
<keyword evidence="2" id="KW-1133">Transmembrane helix</keyword>
<feature type="transmembrane region" description="Helical" evidence="2">
    <location>
        <begin position="40"/>
        <end position="60"/>
    </location>
</feature>
<keyword evidence="2" id="KW-0812">Transmembrane</keyword>
<gene>
    <name evidence="3" type="ORF">GCM10025883_30840</name>
</gene>
<evidence type="ECO:0000313" key="3">
    <source>
        <dbReference type="EMBL" id="GMA41039.1"/>
    </source>
</evidence>
<dbReference type="RefSeq" id="WP_284304637.1">
    <property type="nucleotide sequence ID" value="NZ_BSUO01000001.1"/>
</dbReference>
<evidence type="ECO:0000256" key="2">
    <source>
        <dbReference type="SAM" id="Phobius"/>
    </source>
</evidence>
<reference evidence="4" key="1">
    <citation type="journal article" date="2019" name="Int. J. Syst. Evol. Microbiol.">
        <title>The Global Catalogue of Microorganisms (GCM) 10K type strain sequencing project: providing services to taxonomists for standard genome sequencing and annotation.</title>
        <authorList>
            <consortium name="The Broad Institute Genomics Platform"/>
            <consortium name="The Broad Institute Genome Sequencing Center for Infectious Disease"/>
            <person name="Wu L."/>
            <person name="Ma J."/>
        </authorList>
    </citation>
    <scope>NUCLEOTIDE SEQUENCE [LARGE SCALE GENOMIC DNA]</scope>
    <source>
        <strain evidence="4">NBRC 113072</strain>
    </source>
</reference>
<feature type="transmembrane region" description="Helical" evidence="2">
    <location>
        <begin position="72"/>
        <end position="92"/>
    </location>
</feature>
<feature type="compositionally biased region" description="Basic residues" evidence="1">
    <location>
        <begin position="14"/>
        <end position="23"/>
    </location>
</feature>
<feature type="region of interest" description="Disordered" evidence="1">
    <location>
        <begin position="98"/>
        <end position="126"/>
    </location>
</feature>
<name>A0ABQ6IWG4_9MICO</name>
<keyword evidence="2" id="KW-0472">Membrane</keyword>